<feature type="region of interest" description="Disordered" evidence="1">
    <location>
        <begin position="1"/>
        <end position="28"/>
    </location>
</feature>
<evidence type="ECO:0000256" key="1">
    <source>
        <dbReference type="SAM" id="MobiDB-lite"/>
    </source>
</evidence>
<feature type="compositionally biased region" description="Basic and acidic residues" evidence="1">
    <location>
        <begin position="45"/>
        <end position="59"/>
    </location>
</feature>
<evidence type="ECO:0000313" key="2">
    <source>
        <dbReference type="EMBL" id="KAJ1153716.1"/>
    </source>
</evidence>
<accession>A0AAV7RQC2</accession>
<evidence type="ECO:0000313" key="3">
    <source>
        <dbReference type="Proteomes" id="UP001066276"/>
    </source>
</evidence>
<feature type="region of interest" description="Disordered" evidence="1">
    <location>
        <begin position="42"/>
        <end position="66"/>
    </location>
</feature>
<gene>
    <name evidence="2" type="ORF">NDU88_006474</name>
</gene>
<name>A0AAV7RQC2_PLEWA</name>
<feature type="compositionally biased region" description="Basic and acidic residues" evidence="1">
    <location>
        <begin position="9"/>
        <end position="19"/>
    </location>
</feature>
<proteinExistence type="predicted"/>
<organism evidence="2 3">
    <name type="scientific">Pleurodeles waltl</name>
    <name type="common">Iberian ribbed newt</name>
    <dbReference type="NCBI Taxonomy" id="8319"/>
    <lineage>
        <taxon>Eukaryota</taxon>
        <taxon>Metazoa</taxon>
        <taxon>Chordata</taxon>
        <taxon>Craniata</taxon>
        <taxon>Vertebrata</taxon>
        <taxon>Euteleostomi</taxon>
        <taxon>Amphibia</taxon>
        <taxon>Batrachia</taxon>
        <taxon>Caudata</taxon>
        <taxon>Salamandroidea</taxon>
        <taxon>Salamandridae</taxon>
        <taxon>Pleurodelinae</taxon>
        <taxon>Pleurodeles</taxon>
    </lineage>
</organism>
<dbReference type="AlphaFoldDB" id="A0AAV7RQC2"/>
<protein>
    <submittedName>
        <fullName evidence="2">Uncharacterized protein</fullName>
    </submittedName>
</protein>
<dbReference type="Proteomes" id="UP001066276">
    <property type="component" value="Chromosome 5"/>
</dbReference>
<keyword evidence="3" id="KW-1185">Reference proteome</keyword>
<sequence>MPQTVPRGRLTEHGWDVIRHQPGSKLKREEHGRVDVLCEEGGGEGDCRTKETVEERENDIQGDQGD</sequence>
<dbReference type="EMBL" id="JANPWB010000009">
    <property type="protein sequence ID" value="KAJ1153716.1"/>
    <property type="molecule type" value="Genomic_DNA"/>
</dbReference>
<reference evidence="2" key="1">
    <citation type="journal article" date="2022" name="bioRxiv">
        <title>Sequencing and chromosome-scale assembly of the giantPleurodeles waltlgenome.</title>
        <authorList>
            <person name="Brown T."/>
            <person name="Elewa A."/>
            <person name="Iarovenko S."/>
            <person name="Subramanian E."/>
            <person name="Araus A.J."/>
            <person name="Petzold A."/>
            <person name="Susuki M."/>
            <person name="Suzuki K.-i.T."/>
            <person name="Hayashi T."/>
            <person name="Toyoda A."/>
            <person name="Oliveira C."/>
            <person name="Osipova E."/>
            <person name="Leigh N.D."/>
            <person name="Simon A."/>
            <person name="Yun M.H."/>
        </authorList>
    </citation>
    <scope>NUCLEOTIDE SEQUENCE</scope>
    <source>
        <strain evidence="2">20211129_DDA</strain>
        <tissue evidence="2">Liver</tissue>
    </source>
</reference>
<comment type="caution">
    <text evidence="2">The sequence shown here is derived from an EMBL/GenBank/DDBJ whole genome shotgun (WGS) entry which is preliminary data.</text>
</comment>